<dbReference type="GO" id="GO:0003700">
    <property type="term" value="F:DNA-binding transcription factor activity"/>
    <property type="evidence" value="ECO:0007669"/>
    <property type="project" value="UniProtKB-UniRule"/>
</dbReference>
<keyword evidence="5 7" id="KW-0238">DNA-binding</keyword>
<feature type="domain" description="SpoVT-AbrB" evidence="8">
    <location>
        <begin position="99"/>
        <end position="142"/>
    </location>
</feature>
<evidence type="ECO:0000259" key="8">
    <source>
        <dbReference type="PROSITE" id="PS51740"/>
    </source>
</evidence>
<keyword evidence="4 7" id="KW-0805">Transcription regulation</keyword>
<keyword evidence="3" id="KW-0677">Repeat</keyword>
<evidence type="ECO:0000256" key="4">
    <source>
        <dbReference type="ARBA" id="ARBA00023015"/>
    </source>
</evidence>
<dbReference type="PANTHER" id="PTHR34701">
    <property type="entry name" value="TRANSCRIPTIONAL REGULATOR MRAZ"/>
    <property type="match status" value="1"/>
</dbReference>
<dbReference type="AlphaFoldDB" id="A0A6B2M3H1"/>
<proteinExistence type="inferred from homology"/>
<keyword evidence="10" id="KW-1185">Reference proteome</keyword>
<dbReference type="EMBL" id="JAAGNX010000003">
    <property type="protein sequence ID" value="NDV63303.1"/>
    <property type="molecule type" value="Genomic_DNA"/>
</dbReference>
<evidence type="ECO:0000256" key="6">
    <source>
        <dbReference type="ARBA" id="ARBA00023163"/>
    </source>
</evidence>
<dbReference type="GO" id="GO:2000143">
    <property type="term" value="P:negative regulation of DNA-templated transcription initiation"/>
    <property type="evidence" value="ECO:0007669"/>
    <property type="project" value="TreeGrafter"/>
</dbReference>
<evidence type="ECO:0000256" key="2">
    <source>
        <dbReference type="ARBA" id="ARBA00022490"/>
    </source>
</evidence>
<keyword evidence="6 7" id="KW-0804">Transcription</keyword>
<comment type="subcellular location">
    <subcellularLocation>
        <location evidence="7">Cytoplasm</location>
        <location evidence="7">Nucleoid</location>
    </subcellularLocation>
</comment>
<dbReference type="InterPro" id="IPR035642">
    <property type="entry name" value="MraZ_N"/>
</dbReference>
<dbReference type="InterPro" id="IPR035644">
    <property type="entry name" value="MraZ_C"/>
</dbReference>
<dbReference type="CDD" id="cd16321">
    <property type="entry name" value="MraZ_C"/>
    <property type="match status" value="1"/>
</dbReference>
<evidence type="ECO:0000313" key="9">
    <source>
        <dbReference type="EMBL" id="NDV63303.1"/>
    </source>
</evidence>
<dbReference type="InterPro" id="IPR020603">
    <property type="entry name" value="MraZ_dom"/>
</dbReference>
<organism evidence="9 10">
    <name type="scientific">Oceanipulchritudo coccoides</name>
    <dbReference type="NCBI Taxonomy" id="2706888"/>
    <lineage>
        <taxon>Bacteria</taxon>
        <taxon>Pseudomonadati</taxon>
        <taxon>Verrucomicrobiota</taxon>
        <taxon>Opitutia</taxon>
        <taxon>Puniceicoccales</taxon>
        <taxon>Oceanipulchritudinaceae</taxon>
        <taxon>Oceanipulchritudo</taxon>
    </lineage>
</organism>
<dbReference type="InterPro" id="IPR007159">
    <property type="entry name" value="SpoVT-AbrB_dom"/>
</dbReference>
<dbReference type="GO" id="GO:0009295">
    <property type="term" value="C:nucleoid"/>
    <property type="evidence" value="ECO:0007669"/>
    <property type="project" value="UniProtKB-SubCell"/>
</dbReference>
<gene>
    <name evidence="7" type="primary">mraZ</name>
    <name evidence="9" type="ORF">G0Q06_12630</name>
</gene>
<keyword evidence="2 7" id="KW-0963">Cytoplasm</keyword>
<dbReference type="SUPFAM" id="SSF89447">
    <property type="entry name" value="AbrB/MazE/MraZ-like"/>
    <property type="match status" value="1"/>
</dbReference>
<dbReference type="PROSITE" id="PS51740">
    <property type="entry name" value="SPOVT_ABRB"/>
    <property type="match status" value="1"/>
</dbReference>
<dbReference type="Pfam" id="PF02381">
    <property type="entry name" value="MraZ"/>
    <property type="match status" value="1"/>
</dbReference>
<evidence type="ECO:0000256" key="7">
    <source>
        <dbReference type="HAMAP-Rule" id="MF_01008"/>
    </source>
</evidence>
<name>A0A6B2M3H1_9BACT</name>
<dbReference type="InterPro" id="IPR037914">
    <property type="entry name" value="SpoVT-AbrB_sf"/>
</dbReference>
<dbReference type="InterPro" id="IPR003444">
    <property type="entry name" value="MraZ"/>
</dbReference>
<dbReference type="Gene3D" id="3.40.1550.20">
    <property type="entry name" value="Transcriptional regulator MraZ domain"/>
    <property type="match status" value="1"/>
</dbReference>
<dbReference type="InterPro" id="IPR038619">
    <property type="entry name" value="MraZ_sf"/>
</dbReference>
<reference evidence="9 10" key="1">
    <citation type="submission" date="2020-02" db="EMBL/GenBank/DDBJ databases">
        <title>Albibacoteraceae fam. nov., the first described family within the subdivision 4 Verrucomicrobia.</title>
        <authorList>
            <person name="Xi F."/>
        </authorList>
    </citation>
    <scope>NUCLEOTIDE SEQUENCE [LARGE SCALE GENOMIC DNA]</scope>
    <source>
        <strain evidence="9 10">CK1056</strain>
    </source>
</reference>
<dbReference type="Proteomes" id="UP000478417">
    <property type="component" value="Unassembled WGS sequence"/>
</dbReference>
<dbReference type="GO" id="GO:0000976">
    <property type="term" value="F:transcription cis-regulatory region binding"/>
    <property type="evidence" value="ECO:0007669"/>
    <property type="project" value="TreeGrafter"/>
</dbReference>
<dbReference type="HAMAP" id="MF_01008">
    <property type="entry name" value="MraZ"/>
    <property type="match status" value="1"/>
</dbReference>
<evidence type="ECO:0000256" key="3">
    <source>
        <dbReference type="ARBA" id="ARBA00022737"/>
    </source>
</evidence>
<dbReference type="GO" id="GO:0005737">
    <property type="term" value="C:cytoplasm"/>
    <property type="evidence" value="ECO:0007669"/>
    <property type="project" value="UniProtKB-UniRule"/>
</dbReference>
<accession>A0A6B2M3H1</accession>
<evidence type="ECO:0000256" key="5">
    <source>
        <dbReference type="ARBA" id="ARBA00023125"/>
    </source>
</evidence>
<protein>
    <recommendedName>
        <fullName evidence="1 7">Transcriptional regulator MraZ</fullName>
    </recommendedName>
</protein>
<evidence type="ECO:0000256" key="1">
    <source>
        <dbReference type="ARBA" id="ARBA00013860"/>
    </source>
</evidence>
<dbReference type="CDD" id="cd16320">
    <property type="entry name" value="MraZ_N"/>
    <property type="match status" value="1"/>
</dbReference>
<evidence type="ECO:0000313" key="10">
    <source>
        <dbReference type="Proteomes" id="UP000478417"/>
    </source>
</evidence>
<comment type="subunit">
    <text evidence="7">Forms oligomers.</text>
</comment>
<dbReference type="RefSeq" id="WP_163966663.1">
    <property type="nucleotide sequence ID" value="NZ_JAAGNX010000003.1"/>
</dbReference>
<dbReference type="PANTHER" id="PTHR34701:SF1">
    <property type="entry name" value="TRANSCRIPTIONAL REGULATOR MRAZ"/>
    <property type="match status" value="1"/>
</dbReference>
<comment type="similarity">
    <text evidence="7">Belongs to the MraZ family.</text>
</comment>
<comment type="caution">
    <text evidence="9">The sequence shown here is derived from an EMBL/GenBank/DDBJ whole genome shotgun (WGS) entry which is preliminary data.</text>
</comment>
<sequence>MGESGEQEHIKHTMIEYGQTTAYVGEFVHQLDARNRVTVPSSWRVTGDDGNYYFAWPHPEGCIAVYPPHMQQELLEKASHIKQSDVRGQTMLRKLFGRAYKFGCDKQGRILLPDTLKDHSGIEKKVSLVGLGHYFQIWDSSKREIEDEDFNLLEAMAEMGI</sequence>